<name>A0A5B7IU55_PORTR</name>
<organism evidence="1 2">
    <name type="scientific">Portunus trituberculatus</name>
    <name type="common">Swimming crab</name>
    <name type="synonym">Neptunus trituberculatus</name>
    <dbReference type="NCBI Taxonomy" id="210409"/>
    <lineage>
        <taxon>Eukaryota</taxon>
        <taxon>Metazoa</taxon>
        <taxon>Ecdysozoa</taxon>
        <taxon>Arthropoda</taxon>
        <taxon>Crustacea</taxon>
        <taxon>Multicrustacea</taxon>
        <taxon>Malacostraca</taxon>
        <taxon>Eumalacostraca</taxon>
        <taxon>Eucarida</taxon>
        <taxon>Decapoda</taxon>
        <taxon>Pleocyemata</taxon>
        <taxon>Brachyura</taxon>
        <taxon>Eubrachyura</taxon>
        <taxon>Portunoidea</taxon>
        <taxon>Portunidae</taxon>
        <taxon>Portuninae</taxon>
        <taxon>Portunus</taxon>
    </lineage>
</organism>
<dbReference type="EMBL" id="VSRR010067012">
    <property type="protein sequence ID" value="MPC84987.1"/>
    <property type="molecule type" value="Genomic_DNA"/>
</dbReference>
<sequence>MLGLRSIRPLYPLPSSPFPSLLSPPVPSSTLLFSPRVAVDLFHTPAHLRLYLPHTCRFITRISNTSHYYYHTCPSHTIGWLNFCYTYPFITFASHESLIIPASHTSARLLGYIQGKVVIELLIVKLHLSSSLPSKNSSFTSHNL</sequence>
<dbReference type="AlphaFoldDB" id="A0A5B7IU55"/>
<evidence type="ECO:0000313" key="1">
    <source>
        <dbReference type="EMBL" id="MPC84987.1"/>
    </source>
</evidence>
<comment type="caution">
    <text evidence="1">The sequence shown here is derived from an EMBL/GenBank/DDBJ whole genome shotgun (WGS) entry which is preliminary data.</text>
</comment>
<accession>A0A5B7IU55</accession>
<gene>
    <name evidence="1" type="ORF">E2C01_079745</name>
</gene>
<reference evidence="1 2" key="1">
    <citation type="submission" date="2019-05" db="EMBL/GenBank/DDBJ databases">
        <title>Another draft genome of Portunus trituberculatus and its Hox gene families provides insights of decapod evolution.</title>
        <authorList>
            <person name="Jeong J.-H."/>
            <person name="Song I."/>
            <person name="Kim S."/>
            <person name="Choi T."/>
            <person name="Kim D."/>
            <person name="Ryu S."/>
            <person name="Kim W."/>
        </authorList>
    </citation>
    <scope>NUCLEOTIDE SEQUENCE [LARGE SCALE GENOMIC DNA]</scope>
    <source>
        <tissue evidence="1">Muscle</tissue>
    </source>
</reference>
<proteinExistence type="predicted"/>
<evidence type="ECO:0000313" key="2">
    <source>
        <dbReference type="Proteomes" id="UP000324222"/>
    </source>
</evidence>
<keyword evidence="2" id="KW-1185">Reference proteome</keyword>
<protein>
    <submittedName>
        <fullName evidence="1">Uncharacterized protein</fullName>
    </submittedName>
</protein>
<dbReference type="Proteomes" id="UP000324222">
    <property type="component" value="Unassembled WGS sequence"/>
</dbReference>